<proteinExistence type="predicted"/>
<dbReference type="EMBL" id="BAUJ01000032">
    <property type="protein sequence ID" value="GAD90080.1"/>
    <property type="molecule type" value="Genomic_DNA"/>
</dbReference>
<evidence type="ECO:0000313" key="15">
    <source>
        <dbReference type="EMBL" id="GAD90080.1"/>
    </source>
</evidence>
<dbReference type="GO" id="GO:0050650">
    <property type="term" value="P:chondroitin sulfate proteoglycan biosynthetic process"/>
    <property type="evidence" value="ECO:0007669"/>
    <property type="project" value="TreeGrafter"/>
</dbReference>
<dbReference type="InterPro" id="IPR043538">
    <property type="entry name" value="XYLT"/>
</dbReference>
<dbReference type="eggNOG" id="ENOG502Z86D">
    <property type="taxonomic scope" value="Bacteria"/>
</dbReference>
<evidence type="ECO:0000256" key="7">
    <source>
        <dbReference type="ARBA" id="ARBA00022824"/>
    </source>
</evidence>
<evidence type="ECO:0000256" key="13">
    <source>
        <dbReference type="ARBA" id="ARBA00023180"/>
    </source>
</evidence>
<evidence type="ECO:0000256" key="12">
    <source>
        <dbReference type="ARBA" id="ARBA00023157"/>
    </source>
</evidence>
<evidence type="ECO:0000256" key="2">
    <source>
        <dbReference type="ARBA" id="ARBA00004648"/>
    </source>
</evidence>
<evidence type="ECO:0000256" key="14">
    <source>
        <dbReference type="ARBA" id="ARBA00042865"/>
    </source>
</evidence>
<dbReference type="GO" id="GO:0030158">
    <property type="term" value="F:protein xylosyltransferase activity"/>
    <property type="evidence" value="ECO:0007669"/>
    <property type="project" value="InterPro"/>
</dbReference>
<reference evidence="15 16" key="1">
    <citation type="submission" date="2013-10" db="EMBL/GenBank/DDBJ databases">
        <authorList>
            <person name="Ichikawa N."/>
            <person name="Kimura A."/>
            <person name="Ohji S."/>
            <person name="Hosoyama A."/>
            <person name="Fujita N."/>
        </authorList>
    </citation>
    <scope>NUCLEOTIDE SEQUENCE [LARGE SCALE GENOMIC DNA]</scope>
    <source>
        <strain evidence="15 16">NBRC 102217</strain>
    </source>
</reference>
<reference evidence="15 16" key="2">
    <citation type="submission" date="2013-11" db="EMBL/GenBank/DDBJ databases">
        <title>Whole genome shotgun sequence of Vibrio halioticoli NBRC 102217.</title>
        <authorList>
            <person name="Isaki S."/>
            <person name="Kimura A."/>
            <person name="Ohji S."/>
            <person name="Hosoyama A."/>
            <person name="Fujita N."/>
            <person name="Hashimoto M."/>
            <person name="Hosoyama Y."/>
            <person name="Yamazoe A."/>
        </authorList>
    </citation>
    <scope>NUCLEOTIDE SEQUENCE [LARGE SCALE GENOMIC DNA]</scope>
    <source>
        <strain evidence="15 16">NBRC 102217</strain>
    </source>
</reference>
<protein>
    <recommendedName>
        <fullName evidence="14">Peptide O-xylosyltransferase</fullName>
    </recommendedName>
</protein>
<evidence type="ECO:0000256" key="11">
    <source>
        <dbReference type="ARBA" id="ARBA00023136"/>
    </source>
</evidence>
<sequence length="317" mass="38103">MKIAFLCLAHNNFEYLKVLKDYCVSDGDSFFLHVDNKVDYEDENFKSSDCYCISDSERLRTRWGTFSIVDATLKLMALANSTGTYDYYFLISGHDLPLKSKFELKNSLKHHRALMSLWSSCEYNRPDSAYLYKNNDITEKINSKRIYREFFHYTNYEHRLLNIGELQNERSKTKLRFALLFKKILNSFRVKSSFNFDKYYKGSQWWVLNKEMLNYCLSFKDKKQFFYMHAPDEKYFHTILMNSIYSREIIISNGERYLEGSHYIRWKKEGMEKISKKNLTIATNSNAFFTRKIDFEDFDYFVKHIESLIKDKARNEF</sequence>
<keyword evidence="8" id="KW-0735">Signal-anchor</keyword>
<evidence type="ECO:0000256" key="4">
    <source>
        <dbReference type="ARBA" id="ARBA00022679"/>
    </source>
</evidence>
<keyword evidence="11" id="KW-0472">Membrane</keyword>
<keyword evidence="5" id="KW-0812">Transmembrane</keyword>
<evidence type="ECO:0000256" key="10">
    <source>
        <dbReference type="ARBA" id="ARBA00023034"/>
    </source>
</evidence>
<organism evidence="15 16">
    <name type="scientific">Vibrio halioticoli NBRC 102217</name>
    <dbReference type="NCBI Taxonomy" id="1219072"/>
    <lineage>
        <taxon>Bacteria</taxon>
        <taxon>Pseudomonadati</taxon>
        <taxon>Pseudomonadota</taxon>
        <taxon>Gammaproteobacteria</taxon>
        <taxon>Vibrionales</taxon>
        <taxon>Vibrionaceae</taxon>
        <taxon>Vibrio</taxon>
    </lineage>
</organism>
<keyword evidence="16" id="KW-1185">Reference proteome</keyword>
<dbReference type="SMR" id="V5HLK9"/>
<evidence type="ECO:0000256" key="8">
    <source>
        <dbReference type="ARBA" id="ARBA00022968"/>
    </source>
</evidence>
<evidence type="ECO:0000256" key="9">
    <source>
        <dbReference type="ARBA" id="ARBA00022989"/>
    </source>
</evidence>
<comment type="subcellular location">
    <subcellularLocation>
        <location evidence="2">Endoplasmic reticulum membrane</location>
        <topology evidence="2">Single-pass type II membrane protein</topology>
    </subcellularLocation>
    <subcellularLocation>
        <location evidence="1">Golgi apparatus membrane</location>
        <topology evidence="1">Single-pass type II membrane protein</topology>
    </subcellularLocation>
</comment>
<keyword evidence="7" id="KW-0256">Endoplasmic reticulum</keyword>
<evidence type="ECO:0000256" key="5">
    <source>
        <dbReference type="ARBA" id="ARBA00022692"/>
    </source>
</evidence>
<dbReference type="InterPro" id="IPR003406">
    <property type="entry name" value="Glyco_trans_14"/>
</dbReference>
<keyword evidence="13" id="KW-0325">Glycoprotein</keyword>
<dbReference type="Proteomes" id="UP000017800">
    <property type="component" value="Unassembled WGS sequence"/>
</dbReference>
<evidence type="ECO:0000313" key="16">
    <source>
        <dbReference type="Proteomes" id="UP000017800"/>
    </source>
</evidence>
<dbReference type="Pfam" id="PF02485">
    <property type="entry name" value="Branch"/>
    <property type="match status" value="1"/>
</dbReference>
<dbReference type="PANTHER" id="PTHR46025">
    <property type="entry name" value="XYLOSYLTRANSFERASE OXT"/>
    <property type="match status" value="1"/>
</dbReference>
<keyword evidence="9" id="KW-1133">Transmembrane helix</keyword>
<keyword evidence="4" id="KW-0808">Transferase</keyword>
<keyword evidence="3" id="KW-0328">Glycosyltransferase</keyword>
<dbReference type="GO" id="GO:0016020">
    <property type="term" value="C:membrane"/>
    <property type="evidence" value="ECO:0007669"/>
    <property type="project" value="InterPro"/>
</dbReference>
<accession>V5HLK9</accession>
<gene>
    <name evidence="15" type="ORF">VHA01S_032_00300</name>
</gene>
<name>V5HLK9_9VIBR</name>
<dbReference type="PANTHER" id="PTHR46025:SF3">
    <property type="entry name" value="XYLOSYLTRANSFERASE OXT"/>
    <property type="match status" value="1"/>
</dbReference>
<keyword evidence="10" id="KW-0333">Golgi apparatus</keyword>
<evidence type="ECO:0000256" key="3">
    <source>
        <dbReference type="ARBA" id="ARBA00022676"/>
    </source>
</evidence>
<dbReference type="GO" id="GO:0046872">
    <property type="term" value="F:metal ion binding"/>
    <property type="evidence" value="ECO:0007669"/>
    <property type="project" value="UniProtKB-KW"/>
</dbReference>
<keyword evidence="12" id="KW-1015">Disulfide bond</keyword>
<dbReference type="RefSeq" id="WP_023404433.1">
    <property type="nucleotide sequence ID" value="NZ_BAUJ01000032.1"/>
</dbReference>
<evidence type="ECO:0000256" key="6">
    <source>
        <dbReference type="ARBA" id="ARBA00022723"/>
    </source>
</evidence>
<dbReference type="GO" id="GO:0015012">
    <property type="term" value="P:heparan sulfate proteoglycan biosynthetic process"/>
    <property type="evidence" value="ECO:0007669"/>
    <property type="project" value="TreeGrafter"/>
</dbReference>
<evidence type="ECO:0000256" key="1">
    <source>
        <dbReference type="ARBA" id="ARBA00004323"/>
    </source>
</evidence>
<comment type="caution">
    <text evidence="15">The sequence shown here is derived from an EMBL/GenBank/DDBJ whole genome shotgun (WGS) entry which is preliminary data.</text>
</comment>
<keyword evidence="6" id="KW-0479">Metal-binding</keyword>
<dbReference type="AlphaFoldDB" id="V5HLK9"/>